<feature type="compositionally biased region" description="Basic and acidic residues" evidence="1">
    <location>
        <begin position="11"/>
        <end position="26"/>
    </location>
</feature>
<accession>A0A809RYF3</accession>
<feature type="region of interest" description="Disordered" evidence="1">
    <location>
        <begin position="1"/>
        <end position="74"/>
    </location>
</feature>
<reference evidence="2" key="1">
    <citation type="journal article" name="DNA Res.">
        <title>The physiological potential of anammox bacteria as revealed by their core genome structure.</title>
        <authorList>
            <person name="Okubo T."/>
            <person name="Toyoda A."/>
            <person name="Fukuhara K."/>
            <person name="Uchiyama I."/>
            <person name="Harigaya Y."/>
            <person name="Kuroiwa M."/>
            <person name="Suzuki T."/>
            <person name="Murakami Y."/>
            <person name="Suwa Y."/>
            <person name="Takami H."/>
        </authorList>
    </citation>
    <scope>NUCLEOTIDE SEQUENCE</scope>
    <source>
        <strain evidence="2">317325-3</strain>
    </source>
</reference>
<evidence type="ECO:0000313" key="2">
    <source>
        <dbReference type="EMBL" id="BBO21377.1"/>
    </source>
</evidence>
<dbReference type="AlphaFoldDB" id="A0A809RYF3"/>
<evidence type="ECO:0000256" key="1">
    <source>
        <dbReference type="SAM" id="MobiDB-lite"/>
    </source>
</evidence>
<evidence type="ECO:0000313" key="3">
    <source>
        <dbReference type="Proteomes" id="UP000662914"/>
    </source>
</evidence>
<protein>
    <recommendedName>
        <fullName evidence="4">VCBS repeat-containing protein</fullName>
    </recommendedName>
</protein>
<dbReference type="KEGG" id="ddz:DSYM_20760"/>
<dbReference type="EMBL" id="AP021857">
    <property type="protein sequence ID" value="BBO21377.1"/>
    <property type="molecule type" value="Genomic_DNA"/>
</dbReference>
<evidence type="ECO:0008006" key="4">
    <source>
        <dbReference type="Google" id="ProtNLM"/>
    </source>
</evidence>
<dbReference type="Proteomes" id="UP000662914">
    <property type="component" value="Chromosome"/>
</dbReference>
<feature type="compositionally biased region" description="Low complexity" evidence="1">
    <location>
        <begin position="54"/>
        <end position="64"/>
    </location>
</feature>
<sequence length="346" mass="37143">MKIANSSIRMEASHAEVSRREVRESLRAWIGPRRPDFEGNGASTPLPSATVEVSAAARSAQSADASKETTGDAEAAPAELRLIKAMVEMLTGRRIKLVTTHDIGGEVAAPDVADPQQAPAGRAAGWGVEYDYRESRDEIEHTAYAAEGVVRTADGREIRFNIAFSMDRAWHEESSLSLRAGDGRRKDPLVLNFDGQAAQLTAARFRFDLDGDGTVEDIPLLGSGSGYLALDLNGDGRITSGTELFGPRSGDGYSELEQYDADGNRWIDENDPVFERLLIWSPAADGGGKLETLKARHVGALSLDRLATPFELRGPGNASLGAVRSSGVYLAEDGRAGTMQQIDLTV</sequence>
<gene>
    <name evidence="2" type="ORF">DSYM_20760</name>
</gene>
<dbReference type="PANTHER" id="PTHR39431:SF1">
    <property type="entry name" value="FRPA_C-RELATED PROTEIN"/>
    <property type="match status" value="1"/>
</dbReference>
<dbReference type="PANTHER" id="PTHR39431">
    <property type="entry name" value="FRPA/C-RELATED PROTEIN"/>
    <property type="match status" value="1"/>
</dbReference>
<proteinExistence type="predicted"/>
<name>A0A809RYF3_9PROT</name>
<organism evidence="2 3">
    <name type="scientific">Candidatus Desulfobacillus denitrificans</name>
    <dbReference type="NCBI Taxonomy" id="2608985"/>
    <lineage>
        <taxon>Bacteria</taxon>
        <taxon>Pseudomonadati</taxon>
        <taxon>Pseudomonadota</taxon>
        <taxon>Betaproteobacteria</taxon>
        <taxon>Candidatus Desulfobacillus</taxon>
    </lineage>
</organism>